<feature type="compositionally biased region" description="Basic and acidic residues" evidence="4">
    <location>
        <begin position="184"/>
        <end position="194"/>
    </location>
</feature>
<evidence type="ECO:0000256" key="1">
    <source>
        <dbReference type="ARBA" id="ARBA00004123"/>
    </source>
</evidence>
<dbReference type="Proteomes" id="UP000515152">
    <property type="component" value="Chromosome 3"/>
</dbReference>
<dbReference type="GeneID" id="105892329"/>
<feature type="compositionally biased region" description="Basic residues" evidence="4">
    <location>
        <begin position="319"/>
        <end position="330"/>
    </location>
</feature>
<comment type="subcellular location">
    <subcellularLocation>
        <location evidence="1">Nucleus</location>
    </subcellularLocation>
</comment>
<feature type="compositionally biased region" description="Polar residues" evidence="4">
    <location>
        <begin position="282"/>
        <end position="295"/>
    </location>
</feature>
<evidence type="ECO:0000256" key="2">
    <source>
        <dbReference type="ARBA" id="ARBA00008018"/>
    </source>
</evidence>
<dbReference type="PANTHER" id="PTHR13516:SF5">
    <property type="entry name" value="RIBONUCLEASE P PROTEIN SUBUNIT P25"/>
    <property type="match status" value="1"/>
</dbReference>
<dbReference type="OrthoDB" id="424402at2759"/>
<dbReference type="GO" id="GO:0003723">
    <property type="term" value="F:RNA binding"/>
    <property type="evidence" value="ECO:0007669"/>
    <property type="project" value="TreeGrafter"/>
</dbReference>
<feature type="region of interest" description="Disordered" evidence="4">
    <location>
        <begin position="174"/>
        <end position="352"/>
    </location>
</feature>
<dbReference type="PANTHER" id="PTHR13516">
    <property type="entry name" value="RIBONUCLEASE P SUBUNIT P25"/>
    <property type="match status" value="1"/>
</dbReference>
<dbReference type="InterPro" id="IPR036882">
    <property type="entry name" value="Alba-like_dom_sf"/>
</dbReference>
<evidence type="ECO:0000259" key="5">
    <source>
        <dbReference type="Pfam" id="PF01918"/>
    </source>
</evidence>
<organism evidence="6 7">
    <name type="scientific">Clupea harengus</name>
    <name type="common">Atlantic herring</name>
    <dbReference type="NCBI Taxonomy" id="7950"/>
    <lineage>
        <taxon>Eukaryota</taxon>
        <taxon>Metazoa</taxon>
        <taxon>Chordata</taxon>
        <taxon>Craniata</taxon>
        <taxon>Vertebrata</taxon>
        <taxon>Euteleostomi</taxon>
        <taxon>Actinopterygii</taxon>
        <taxon>Neopterygii</taxon>
        <taxon>Teleostei</taxon>
        <taxon>Clupei</taxon>
        <taxon>Clupeiformes</taxon>
        <taxon>Clupeoidei</taxon>
        <taxon>Clupeidae</taxon>
        <taxon>Clupea</taxon>
    </lineage>
</organism>
<evidence type="ECO:0000256" key="4">
    <source>
        <dbReference type="SAM" id="MobiDB-lite"/>
    </source>
</evidence>
<comment type="similarity">
    <text evidence="2">Belongs to the histone-like Alba family.</text>
</comment>
<protein>
    <submittedName>
        <fullName evidence="7">Uncharacterized protein LOC105892329</fullName>
    </submittedName>
</protein>
<dbReference type="InterPro" id="IPR002775">
    <property type="entry name" value="DNA/RNA-bd_Alba-like"/>
</dbReference>
<dbReference type="SUPFAM" id="SSF82704">
    <property type="entry name" value="AlbA-like"/>
    <property type="match status" value="1"/>
</dbReference>
<dbReference type="RefSeq" id="XP_012674036.2">
    <property type="nucleotide sequence ID" value="XM_012818582.3"/>
</dbReference>
<evidence type="ECO:0000313" key="7">
    <source>
        <dbReference type="RefSeq" id="XP_012674036.2"/>
    </source>
</evidence>
<keyword evidence="3" id="KW-0539">Nucleus</keyword>
<dbReference type="InterPro" id="IPR051958">
    <property type="entry name" value="Alba-like_NAB"/>
</dbReference>
<proteinExistence type="inferred from homology"/>
<keyword evidence="6" id="KW-1185">Reference proteome</keyword>
<dbReference type="Gene3D" id="3.30.110.20">
    <property type="entry name" value="Alba-like domain"/>
    <property type="match status" value="1"/>
</dbReference>
<accession>A0A6P3VK90</accession>
<dbReference type="AlphaFoldDB" id="A0A6P3VK90"/>
<sequence length="352" mass="38217">MSLTGQKDCVCKVPSGRYVSASQSSPTPAWATLPPCSSLKPARSGFRKVSSAGEAGPCPIPGLAEGVLEMRVREGSKIRNLLGFAMARMQGGVQHGGRTALSQVLFTGSGRAITKTITCAEIMKRQIRGLHQVSKLQHCTVREEWEGGDSIGSRMTIHRMVPAICILLSKEALDPREPGYQPPEEQHSSSDPREPGYQPPEEQHSSSDPREPGYQPPVELHSPSDNSMPVYQPPDKLYTSSQPSQPAELLHSLSDPSQPAELLHSLSDPSQPGCQPPDEPHSATNRSKLGYQTSAEACPLTHPRQPEEELYSLSEEKRSAHHCGVSRKRPLSPCSPSRQAKAKSALFEEGNI</sequence>
<feature type="compositionally biased region" description="Basic and acidic residues" evidence="4">
    <location>
        <begin position="201"/>
        <end position="211"/>
    </location>
</feature>
<evidence type="ECO:0000313" key="6">
    <source>
        <dbReference type="Proteomes" id="UP000515152"/>
    </source>
</evidence>
<dbReference type="GO" id="GO:0000172">
    <property type="term" value="C:ribonuclease MRP complex"/>
    <property type="evidence" value="ECO:0007669"/>
    <property type="project" value="TreeGrafter"/>
</dbReference>
<evidence type="ECO:0000256" key="3">
    <source>
        <dbReference type="ARBA" id="ARBA00023242"/>
    </source>
</evidence>
<dbReference type="KEGG" id="char:105892329"/>
<dbReference type="Pfam" id="PF01918">
    <property type="entry name" value="Alba"/>
    <property type="match status" value="1"/>
</dbReference>
<gene>
    <name evidence="7" type="primary">LOC105892329</name>
</gene>
<dbReference type="GO" id="GO:0005634">
    <property type="term" value="C:nucleus"/>
    <property type="evidence" value="ECO:0007669"/>
    <property type="project" value="UniProtKB-SubCell"/>
</dbReference>
<name>A0A6P3VK90_CLUHA</name>
<dbReference type="GO" id="GO:0001682">
    <property type="term" value="P:tRNA 5'-leader removal"/>
    <property type="evidence" value="ECO:0007669"/>
    <property type="project" value="TreeGrafter"/>
</dbReference>
<reference evidence="7" key="1">
    <citation type="submission" date="2025-08" db="UniProtKB">
        <authorList>
            <consortium name="RefSeq"/>
        </authorList>
    </citation>
    <scope>IDENTIFICATION</scope>
</reference>
<feature type="domain" description="DNA/RNA-binding protein Alba-like" evidence="5">
    <location>
        <begin position="69"/>
        <end position="138"/>
    </location>
</feature>